<organism evidence="3 4">
    <name type="scientific">Hebeloma cylindrosporum</name>
    <dbReference type="NCBI Taxonomy" id="76867"/>
    <lineage>
        <taxon>Eukaryota</taxon>
        <taxon>Fungi</taxon>
        <taxon>Dikarya</taxon>
        <taxon>Basidiomycota</taxon>
        <taxon>Agaricomycotina</taxon>
        <taxon>Agaricomycetes</taxon>
        <taxon>Agaricomycetidae</taxon>
        <taxon>Agaricales</taxon>
        <taxon>Agaricineae</taxon>
        <taxon>Hymenogastraceae</taxon>
        <taxon>Hebeloma</taxon>
    </lineage>
</organism>
<evidence type="ECO:0000313" key="4">
    <source>
        <dbReference type="Proteomes" id="UP000053424"/>
    </source>
</evidence>
<name>A0A0C3BY70_HEBCY</name>
<dbReference type="HOGENOM" id="CLU_2549135_0_0_1"/>
<evidence type="ECO:0000259" key="2">
    <source>
        <dbReference type="Pfam" id="PF20415"/>
    </source>
</evidence>
<feature type="domain" description="DUF6699" evidence="2">
    <location>
        <begin position="6"/>
        <end position="83"/>
    </location>
</feature>
<evidence type="ECO:0000256" key="1">
    <source>
        <dbReference type="SAM" id="MobiDB-lite"/>
    </source>
</evidence>
<dbReference type="InterPro" id="IPR046522">
    <property type="entry name" value="DUF6699"/>
</dbReference>
<feature type="non-terminal residue" evidence="3">
    <location>
        <position position="1"/>
    </location>
</feature>
<keyword evidence="4" id="KW-1185">Reference proteome</keyword>
<gene>
    <name evidence="3" type="ORF">M413DRAFT_77503</name>
</gene>
<evidence type="ECO:0000313" key="3">
    <source>
        <dbReference type="EMBL" id="KIM36994.1"/>
    </source>
</evidence>
<dbReference type="EMBL" id="KN831800">
    <property type="protein sequence ID" value="KIM36994.1"/>
    <property type="molecule type" value="Genomic_DNA"/>
</dbReference>
<accession>A0A0C3BY70</accession>
<dbReference type="OrthoDB" id="2783256at2759"/>
<reference evidence="4" key="2">
    <citation type="submission" date="2015-01" db="EMBL/GenBank/DDBJ databases">
        <title>Evolutionary Origins and Diversification of the Mycorrhizal Mutualists.</title>
        <authorList>
            <consortium name="DOE Joint Genome Institute"/>
            <consortium name="Mycorrhizal Genomics Consortium"/>
            <person name="Kohler A."/>
            <person name="Kuo A."/>
            <person name="Nagy L.G."/>
            <person name="Floudas D."/>
            <person name="Copeland A."/>
            <person name="Barry K.W."/>
            <person name="Cichocki N."/>
            <person name="Veneault-Fourrey C."/>
            <person name="LaButti K."/>
            <person name="Lindquist E.A."/>
            <person name="Lipzen A."/>
            <person name="Lundell T."/>
            <person name="Morin E."/>
            <person name="Murat C."/>
            <person name="Riley R."/>
            <person name="Ohm R."/>
            <person name="Sun H."/>
            <person name="Tunlid A."/>
            <person name="Henrissat B."/>
            <person name="Grigoriev I.V."/>
            <person name="Hibbett D.S."/>
            <person name="Martin F."/>
        </authorList>
    </citation>
    <scope>NUCLEOTIDE SEQUENCE [LARGE SCALE GENOMIC DNA]</scope>
    <source>
        <strain evidence="4">h7</strain>
    </source>
</reference>
<dbReference type="Proteomes" id="UP000053424">
    <property type="component" value="Unassembled WGS sequence"/>
</dbReference>
<protein>
    <recommendedName>
        <fullName evidence="2">DUF6699 domain-containing protein</fullName>
    </recommendedName>
</protein>
<sequence length="83" mass="9577">HRSISSRALREPATNPPLPFLTLLSSHLPWFIRVYPSNNSFVTVDSPSTVRYAPTLHLGNTAFNTFQTPNDQRRTTRAYEQRY</sequence>
<feature type="region of interest" description="Disordered" evidence="1">
    <location>
        <begin position="63"/>
        <end position="83"/>
    </location>
</feature>
<reference evidence="3 4" key="1">
    <citation type="submission" date="2014-04" db="EMBL/GenBank/DDBJ databases">
        <authorList>
            <consortium name="DOE Joint Genome Institute"/>
            <person name="Kuo A."/>
            <person name="Gay G."/>
            <person name="Dore J."/>
            <person name="Kohler A."/>
            <person name="Nagy L.G."/>
            <person name="Floudas D."/>
            <person name="Copeland A."/>
            <person name="Barry K.W."/>
            <person name="Cichocki N."/>
            <person name="Veneault-Fourrey C."/>
            <person name="LaButti K."/>
            <person name="Lindquist E.A."/>
            <person name="Lipzen A."/>
            <person name="Lundell T."/>
            <person name="Morin E."/>
            <person name="Murat C."/>
            <person name="Sun H."/>
            <person name="Tunlid A."/>
            <person name="Henrissat B."/>
            <person name="Grigoriev I.V."/>
            <person name="Hibbett D.S."/>
            <person name="Martin F."/>
            <person name="Nordberg H.P."/>
            <person name="Cantor M.N."/>
            <person name="Hua S.X."/>
        </authorList>
    </citation>
    <scope>NUCLEOTIDE SEQUENCE [LARGE SCALE GENOMIC DNA]</scope>
    <source>
        <strain evidence="4">h7</strain>
    </source>
</reference>
<dbReference type="AlphaFoldDB" id="A0A0C3BY70"/>
<dbReference type="Pfam" id="PF20415">
    <property type="entry name" value="DUF6699"/>
    <property type="match status" value="1"/>
</dbReference>
<feature type="compositionally biased region" description="Basic and acidic residues" evidence="1">
    <location>
        <begin position="71"/>
        <end position="83"/>
    </location>
</feature>
<dbReference type="STRING" id="686832.A0A0C3BY70"/>
<proteinExistence type="predicted"/>